<accession>A0A5J6QPQ1</accession>
<proteinExistence type="predicted"/>
<feature type="region of interest" description="Disordered" evidence="1">
    <location>
        <begin position="64"/>
        <end position="95"/>
    </location>
</feature>
<reference evidence="2 3" key="1">
    <citation type="submission" date="2019-08" db="EMBL/GenBank/DDBJ databases">
        <title>Whole-genome Sequencing of e-waste polymer degrading bacterium Pseudomonas sp. strain PE08.</title>
        <authorList>
            <person name="Kirdat K."/>
            <person name="Debbarma P."/>
            <person name="Narawade N."/>
            <person name="Suyal D."/>
            <person name="Thorat V."/>
            <person name="Shouche Y."/>
            <person name="Goel R."/>
            <person name="Yadav A."/>
        </authorList>
    </citation>
    <scope>NUCLEOTIDE SEQUENCE [LARGE SCALE GENOMIC DNA]</scope>
    <source>
        <strain evidence="2 3">PE08</strain>
    </source>
</reference>
<dbReference type="InterPro" id="IPR006441">
    <property type="entry name" value="Phage_P2_GpN"/>
</dbReference>
<dbReference type="AlphaFoldDB" id="A0A5J6QPQ1"/>
<protein>
    <submittedName>
        <fullName evidence="2">Phage major capsid protein, P2 family</fullName>
    </submittedName>
</protein>
<name>A0A5J6QPQ1_9GAMM</name>
<evidence type="ECO:0000313" key="3">
    <source>
        <dbReference type="Proteomes" id="UP000327179"/>
    </source>
</evidence>
<dbReference type="NCBIfam" id="TIGR01551">
    <property type="entry name" value="major_capsid_P2"/>
    <property type="match status" value="1"/>
</dbReference>
<dbReference type="EMBL" id="CP043311">
    <property type="protein sequence ID" value="QEY63351.1"/>
    <property type="molecule type" value="Genomic_DNA"/>
</dbReference>
<sequence>MRNETRVLYNAFTQQLGQLNGVPDVSKKFNVEPTVEQKLETRIQESSSFLSRVNVYGVREQEGEKVGLDIDSPTASTTDTEKQARQTSDPTGLDQRRYRCEQTNFDTHIRYQKLDAWAKFPDFQTRIRNLIVHNQALARIMIGWNGTSRAATSNKAKNPLLQDVNIGWLQKMRVENAARVMKEGKEGSGKIRVGSGGDYKNLDALVFDMVEEFIHPLFQEDTRLVAICGRKLLADKYFPIINQQHAPSEMLAADVVTSQKRLGNLPAVRVPYFPANGLLITPLENLSIYWQLETRRRTLVDHAARDRIENYESVNESYVIEELAAASLAENILIED</sequence>
<dbReference type="KEGG" id="plal:FXN65_15300"/>
<keyword evidence="3" id="KW-1185">Reference proteome</keyword>
<dbReference type="Proteomes" id="UP000327179">
    <property type="component" value="Chromosome"/>
</dbReference>
<gene>
    <name evidence="2" type="ORF">FXN65_15300</name>
</gene>
<evidence type="ECO:0000256" key="1">
    <source>
        <dbReference type="SAM" id="MobiDB-lite"/>
    </source>
</evidence>
<dbReference type="RefSeq" id="WP_151133998.1">
    <property type="nucleotide sequence ID" value="NZ_CP043311.1"/>
</dbReference>
<evidence type="ECO:0000313" key="2">
    <source>
        <dbReference type="EMBL" id="QEY63351.1"/>
    </source>
</evidence>
<dbReference type="Pfam" id="PF05125">
    <property type="entry name" value="Phage_cap_P2"/>
    <property type="match status" value="1"/>
</dbReference>
<organism evidence="2 3">
    <name type="scientific">Metapseudomonas lalkuanensis</name>
    <dbReference type="NCBI Taxonomy" id="2604832"/>
    <lineage>
        <taxon>Bacteria</taxon>
        <taxon>Pseudomonadati</taxon>
        <taxon>Pseudomonadota</taxon>
        <taxon>Gammaproteobacteria</taxon>
        <taxon>Pseudomonadales</taxon>
        <taxon>Pseudomonadaceae</taxon>
        <taxon>Metapseudomonas</taxon>
    </lineage>
</organism>